<evidence type="ECO:0000313" key="7">
    <source>
        <dbReference type="EMBL" id="QCR03789.1"/>
    </source>
</evidence>
<dbReference type="OrthoDB" id="9773078at2"/>
<dbReference type="InterPro" id="IPR002328">
    <property type="entry name" value="ADH_Zn_CS"/>
</dbReference>
<evidence type="ECO:0000256" key="3">
    <source>
        <dbReference type="ARBA" id="ARBA00023002"/>
    </source>
</evidence>
<sequence length="353" mass="37686">MAVTHSYRLPHYGGEPRQVEHELPELEPQDILLRVTHAGVCHSDVYIQDGYQDLGNGERIDFAHSTMPIPLVMGHEIVGEVATVGADADSALIGQRRLVYPWIGCGNCPACRNEQENHCEQPRTLGIFRHGGYAEHVVIPDARYLLKIGELDPAWAATLACSGLTVYSALQQLLPLKPEGAIAIIGAGGLGLSAVALARRLGIESVITCDIADDRLQAARQLGASTTLNIGGESAGSRLSELAQGRLYGVIDTVGLPSTMQLAMDSVAKGARIILVGLQGGRIDLRLPLLPFKALSVIGTYTGSLQELKALIELARQGGLAPLPITQRPLCCLNDALTDLRKGRALGRIVLNP</sequence>
<gene>
    <name evidence="6" type="ORF">DDT54_16210</name>
    <name evidence="7" type="ORF">EH206_06065</name>
</gene>
<dbReference type="PROSITE" id="PS00059">
    <property type="entry name" value="ADH_ZINC"/>
    <property type="match status" value="1"/>
</dbReference>
<dbReference type="SUPFAM" id="SSF50129">
    <property type="entry name" value="GroES-like"/>
    <property type="match status" value="1"/>
</dbReference>
<dbReference type="Proteomes" id="UP000295985">
    <property type="component" value="Unassembled WGS sequence"/>
</dbReference>
<dbReference type="InterPro" id="IPR013154">
    <property type="entry name" value="ADH-like_N"/>
</dbReference>
<dbReference type="InterPro" id="IPR050129">
    <property type="entry name" value="Zn_alcohol_dh"/>
</dbReference>
<dbReference type="InterPro" id="IPR036291">
    <property type="entry name" value="NAD(P)-bd_dom_sf"/>
</dbReference>
<dbReference type="PANTHER" id="PTHR43401:SF4">
    <property type="entry name" value="D-ARABINOSE 1-DEHYDROGENASE (NADP(+))"/>
    <property type="match status" value="1"/>
</dbReference>
<dbReference type="SUPFAM" id="SSF51735">
    <property type="entry name" value="NAD(P)-binding Rossmann-fold domains"/>
    <property type="match status" value="1"/>
</dbReference>
<evidence type="ECO:0000313" key="8">
    <source>
        <dbReference type="Proteomes" id="UP000295985"/>
    </source>
</evidence>
<dbReference type="GO" id="GO:0008270">
    <property type="term" value="F:zinc ion binding"/>
    <property type="evidence" value="ECO:0007669"/>
    <property type="project" value="InterPro"/>
</dbReference>
<keyword evidence="1 4" id="KW-0479">Metal-binding</keyword>
<comment type="cofactor">
    <cofactor evidence="4">
        <name>Zn(2+)</name>
        <dbReference type="ChEBI" id="CHEBI:29105"/>
    </cofactor>
</comment>
<evidence type="ECO:0000313" key="9">
    <source>
        <dbReference type="Proteomes" id="UP000303847"/>
    </source>
</evidence>
<evidence type="ECO:0000313" key="6">
    <source>
        <dbReference type="EMBL" id="PWC23190.1"/>
    </source>
</evidence>
<keyword evidence="3" id="KW-0560">Oxidoreductase</keyword>
<evidence type="ECO:0000256" key="4">
    <source>
        <dbReference type="RuleBase" id="RU361277"/>
    </source>
</evidence>
<dbReference type="Gene3D" id="3.90.180.10">
    <property type="entry name" value="Medium-chain alcohol dehydrogenases, catalytic domain"/>
    <property type="match status" value="1"/>
</dbReference>
<proteinExistence type="inferred from homology"/>
<dbReference type="GO" id="GO:0016616">
    <property type="term" value="F:oxidoreductase activity, acting on the CH-OH group of donors, NAD or NADP as acceptor"/>
    <property type="evidence" value="ECO:0007669"/>
    <property type="project" value="UniProtKB-ARBA"/>
</dbReference>
<evidence type="ECO:0000256" key="2">
    <source>
        <dbReference type="ARBA" id="ARBA00022833"/>
    </source>
</evidence>
<dbReference type="InterPro" id="IPR013149">
    <property type="entry name" value="ADH-like_C"/>
</dbReference>
<protein>
    <submittedName>
        <fullName evidence="6">Alcohol dehydrogenase</fullName>
    </submittedName>
</protein>
<evidence type="ECO:0000259" key="5">
    <source>
        <dbReference type="SMART" id="SM00829"/>
    </source>
</evidence>
<name>A0A2U1UNC7_9GAMM</name>
<keyword evidence="9" id="KW-1185">Reference proteome</keyword>
<accession>A0A2U1UNC7</accession>
<dbReference type="EMBL" id="QDKK01000027">
    <property type="protein sequence ID" value="PWC23190.1"/>
    <property type="molecule type" value="Genomic_DNA"/>
</dbReference>
<feature type="domain" description="Enoyl reductase (ER)" evidence="5">
    <location>
        <begin position="13"/>
        <end position="351"/>
    </location>
</feature>
<dbReference type="InterPro" id="IPR011032">
    <property type="entry name" value="GroES-like_sf"/>
</dbReference>
<dbReference type="AlphaFoldDB" id="A0A2U1UNC7"/>
<dbReference type="Proteomes" id="UP000303847">
    <property type="component" value="Chromosome"/>
</dbReference>
<dbReference type="Gene3D" id="3.40.50.720">
    <property type="entry name" value="NAD(P)-binding Rossmann-like Domain"/>
    <property type="match status" value="1"/>
</dbReference>
<dbReference type="EMBL" id="CP034036">
    <property type="protein sequence ID" value="QCR03789.1"/>
    <property type="molecule type" value="Genomic_DNA"/>
</dbReference>
<dbReference type="Pfam" id="PF08240">
    <property type="entry name" value="ADH_N"/>
    <property type="match status" value="1"/>
</dbReference>
<dbReference type="PANTHER" id="PTHR43401">
    <property type="entry name" value="L-THREONINE 3-DEHYDROGENASE"/>
    <property type="match status" value="1"/>
</dbReference>
<dbReference type="Pfam" id="PF00107">
    <property type="entry name" value="ADH_zinc_N"/>
    <property type="match status" value="1"/>
</dbReference>
<organism evidence="6 8">
    <name type="scientific">Brenneria nigrifluens DSM 30175 = ATCC 13028</name>
    <dbReference type="NCBI Taxonomy" id="1121120"/>
    <lineage>
        <taxon>Bacteria</taxon>
        <taxon>Pseudomonadati</taxon>
        <taxon>Pseudomonadota</taxon>
        <taxon>Gammaproteobacteria</taxon>
        <taxon>Enterobacterales</taxon>
        <taxon>Pectobacteriaceae</taxon>
        <taxon>Brenneria</taxon>
    </lineage>
</organism>
<dbReference type="InterPro" id="IPR020843">
    <property type="entry name" value="ER"/>
</dbReference>
<comment type="similarity">
    <text evidence="4">Belongs to the zinc-containing alcohol dehydrogenase family.</text>
</comment>
<evidence type="ECO:0000256" key="1">
    <source>
        <dbReference type="ARBA" id="ARBA00022723"/>
    </source>
</evidence>
<dbReference type="CDD" id="cd08240">
    <property type="entry name" value="6_hydroxyhexanoate_dh_like"/>
    <property type="match status" value="1"/>
</dbReference>
<keyword evidence="2 4" id="KW-0862">Zinc</keyword>
<reference evidence="7 9" key="2">
    <citation type="submission" date="2018-11" db="EMBL/GenBank/DDBJ databases">
        <title>Genome sequences of Brenneria nigrifluens and Brenneria rubrifaciens.</title>
        <authorList>
            <person name="Poret-Peterson A.T."/>
            <person name="McClean A.E."/>
            <person name="Kluepfel D.A."/>
        </authorList>
    </citation>
    <scope>NUCLEOTIDE SEQUENCE [LARGE SCALE GENOMIC DNA]</scope>
    <source>
        <strain evidence="7 9">ATCC 13028</strain>
    </source>
</reference>
<reference evidence="6 8" key="1">
    <citation type="submission" date="2018-04" db="EMBL/GenBank/DDBJ databases">
        <title>Brenneria corticis sp.nov.</title>
        <authorList>
            <person name="Li Y."/>
        </authorList>
    </citation>
    <scope>NUCLEOTIDE SEQUENCE [LARGE SCALE GENOMIC DNA]</scope>
    <source>
        <strain evidence="6 8">LMG 2694</strain>
    </source>
</reference>
<dbReference type="RefSeq" id="WP_009111911.1">
    <property type="nucleotide sequence ID" value="NZ_CP034036.1"/>
</dbReference>
<dbReference type="SMART" id="SM00829">
    <property type="entry name" value="PKS_ER"/>
    <property type="match status" value="1"/>
</dbReference>